<gene>
    <name evidence="1" type="ORF">LFTS_01237</name>
</gene>
<proteinExistence type="predicted"/>
<dbReference type="RefSeq" id="WP_180271624.1">
    <property type="nucleotide sequence ID" value="NZ_OBMB01000001.1"/>
</dbReference>
<organism evidence="1">
    <name type="scientific">Leptospirillum ferriphilum</name>
    <dbReference type="NCBI Taxonomy" id="178606"/>
    <lineage>
        <taxon>Bacteria</taxon>
        <taxon>Pseudomonadati</taxon>
        <taxon>Nitrospirota</taxon>
        <taxon>Nitrospiria</taxon>
        <taxon>Nitrospirales</taxon>
        <taxon>Nitrospiraceae</taxon>
        <taxon>Leptospirillum</taxon>
    </lineage>
</organism>
<name>A0A2I2MHI2_9BACT</name>
<accession>A0A2I2MHI2</accession>
<sequence>MLEQLEQEEQSRQESLENALRSGRQVLTQIDIYRGRIIETTSIYNMDKIHRRVTVGHT</sequence>
<dbReference type="EMBL" id="LT966316">
    <property type="protein sequence ID" value="SOU92610.1"/>
    <property type="molecule type" value="Genomic_DNA"/>
</dbReference>
<dbReference type="AlphaFoldDB" id="A0A2I2MHI2"/>
<reference evidence="1" key="1">
    <citation type="submission" date="2017-12" db="EMBL/GenBank/DDBJ databases">
        <authorList>
            <consortium name="SysMetEx"/>
        </authorList>
    </citation>
    <scope>NUCLEOTIDE SEQUENCE</scope>
    <source>
        <strain evidence="1">Pb_238</strain>
    </source>
</reference>
<evidence type="ECO:0000313" key="1">
    <source>
        <dbReference type="EMBL" id="SOU92610.1"/>
    </source>
</evidence>
<protein>
    <submittedName>
        <fullName evidence="1">Uncharacterized protein</fullName>
    </submittedName>
</protein>